<dbReference type="Proteomes" id="UP000887116">
    <property type="component" value="Unassembled WGS sequence"/>
</dbReference>
<gene>
    <name evidence="1" type="ORF">TNCT_421921</name>
</gene>
<reference evidence="1" key="1">
    <citation type="submission" date="2020-07" db="EMBL/GenBank/DDBJ databases">
        <title>Multicomponent nature underlies the extraordinary mechanical properties of spider dragline silk.</title>
        <authorList>
            <person name="Kono N."/>
            <person name="Nakamura H."/>
            <person name="Mori M."/>
            <person name="Yoshida Y."/>
            <person name="Ohtoshi R."/>
            <person name="Malay A.D."/>
            <person name="Moran D.A.P."/>
            <person name="Tomita M."/>
            <person name="Numata K."/>
            <person name="Arakawa K."/>
        </authorList>
    </citation>
    <scope>NUCLEOTIDE SEQUENCE</scope>
</reference>
<dbReference type="AlphaFoldDB" id="A0A8X6LAL5"/>
<protein>
    <submittedName>
        <fullName evidence="1">Uncharacterized protein</fullName>
    </submittedName>
</protein>
<name>A0A8X6LAL5_TRICU</name>
<sequence>MQRKVYIPRTKIPVSIPNEFLQRSLSTPPPPKTKISRCATITLSISITHPYVPTIPKARASLCSGFRPPPSPNTWKRMSYDRCDADTRAFVGKFRDSGRAADEMGIFVV</sequence>
<proteinExistence type="predicted"/>
<organism evidence="1 2">
    <name type="scientific">Trichonephila clavata</name>
    <name type="common">Joro spider</name>
    <name type="synonym">Nephila clavata</name>
    <dbReference type="NCBI Taxonomy" id="2740835"/>
    <lineage>
        <taxon>Eukaryota</taxon>
        <taxon>Metazoa</taxon>
        <taxon>Ecdysozoa</taxon>
        <taxon>Arthropoda</taxon>
        <taxon>Chelicerata</taxon>
        <taxon>Arachnida</taxon>
        <taxon>Araneae</taxon>
        <taxon>Araneomorphae</taxon>
        <taxon>Entelegynae</taxon>
        <taxon>Araneoidea</taxon>
        <taxon>Nephilidae</taxon>
        <taxon>Trichonephila</taxon>
    </lineage>
</organism>
<evidence type="ECO:0000313" key="1">
    <source>
        <dbReference type="EMBL" id="GFR01432.1"/>
    </source>
</evidence>
<dbReference type="EMBL" id="BMAO01005437">
    <property type="protein sequence ID" value="GFR01432.1"/>
    <property type="molecule type" value="Genomic_DNA"/>
</dbReference>
<accession>A0A8X6LAL5</accession>
<comment type="caution">
    <text evidence="1">The sequence shown here is derived from an EMBL/GenBank/DDBJ whole genome shotgun (WGS) entry which is preliminary data.</text>
</comment>
<evidence type="ECO:0000313" key="2">
    <source>
        <dbReference type="Proteomes" id="UP000887116"/>
    </source>
</evidence>
<keyword evidence="2" id="KW-1185">Reference proteome</keyword>